<comment type="similarity">
    <text evidence="13">Belongs to the polysaccharide monooxygenase AA9 family.</text>
</comment>
<keyword evidence="5 17" id="KW-0732">Signal</keyword>
<dbReference type="GO" id="GO:0030248">
    <property type="term" value="F:cellulose binding"/>
    <property type="evidence" value="ECO:0007669"/>
    <property type="project" value="InterPro"/>
</dbReference>
<comment type="caution">
    <text evidence="19">The sequence shown here is derived from an EMBL/GenBank/DDBJ whole genome shotgun (WGS) entry which is preliminary data.</text>
</comment>
<evidence type="ECO:0000256" key="8">
    <source>
        <dbReference type="ARBA" id="ARBA00023008"/>
    </source>
</evidence>
<evidence type="ECO:0000256" key="1">
    <source>
        <dbReference type="ARBA" id="ARBA00001973"/>
    </source>
</evidence>
<dbReference type="GO" id="GO:0004497">
    <property type="term" value="F:monooxygenase activity"/>
    <property type="evidence" value="ECO:0007669"/>
    <property type="project" value="UniProtKB-KW"/>
</dbReference>
<dbReference type="OrthoDB" id="3496539at2759"/>
<dbReference type="GO" id="GO:0030245">
    <property type="term" value="P:cellulose catabolic process"/>
    <property type="evidence" value="ECO:0007669"/>
    <property type="project" value="UniProtKB-KW"/>
</dbReference>
<dbReference type="GO" id="GO:0005576">
    <property type="term" value="C:extracellular region"/>
    <property type="evidence" value="ECO:0007669"/>
    <property type="project" value="UniProtKB-SubCell"/>
</dbReference>
<evidence type="ECO:0000256" key="3">
    <source>
        <dbReference type="ARBA" id="ARBA00022525"/>
    </source>
</evidence>
<dbReference type="SUPFAM" id="SSF57180">
    <property type="entry name" value="Cellulose-binding domain"/>
    <property type="match status" value="1"/>
</dbReference>
<dbReference type="Pfam" id="PF03443">
    <property type="entry name" value="AA9"/>
    <property type="match status" value="1"/>
</dbReference>
<dbReference type="Proteomes" id="UP000623467">
    <property type="component" value="Unassembled WGS sequence"/>
</dbReference>
<dbReference type="SMART" id="SM00236">
    <property type="entry name" value="fCBD"/>
    <property type="match status" value="1"/>
</dbReference>
<dbReference type="EMBL" id="JACAZH010000022">
    <property type="protein sequence ID" value="KAF7343861.1"/>
    <property type="molecule type" value="Genomic_DNA"/>
</dbReference>
<evidence type="ECO:0000256" key="7">
    <source>
        <dbReference type="ARBA" id="ARBA00023002"/>
    </source>
</evidence>
<evidence type="ECO:0000256" key="4">
    <source>
        <dbReference type="ARBA" id="ARBA00022723"/>
    </source>
</evidence>
<evidence type="ECO:0000256" key="11">
    <source>
        <dbReference type="ARBA" id="ARBA00023277"/>
    </source>
</evidence>
<feature type="domain" description="CBM1" evidence="18">
    <location>
        <begin position="282"/>
        <end position="339"/>
    </location>
</feature>
<feature type="compositionally biased region" description="Low complexity" evidence="16">
    <location>
        <begin position="235"/>
        <end position="282"/>
    </location>
</feature>
<evidence type="ECO:0000256" key="2">
    <source>
        <dbReference type="ARBA" id="ARBA00004613"/>
    </source>
</evidence>
<keyword evidence="8" id="KW-0186">Copper</keyword>
<feature type="region of interest" description="Disordered" evidence="16">
    <location>
        <begin position="228"/>
        <end position="282"/>
    </location>
</feature>
<dbReference type="Pfam" id="PF00734">
    <property type="entry name" value="CBM_1"/>
    <property type="match status" value="1"/>
</dbReference>
<evidence type="ECO:0000256" key="5">
    <source>
        <dbReference type="ARBA" id="ARBA00022729"/>
    </source>
</evidence>
<keyword evidence="3" id="KW-0964">Secreted</keyword>
<comment type="catalytic activity">
    <reaction evidence="14">
        <text>[(1-&gt;4)-beta-D-glucosyl]n+m + reduced acceptor + O2 = 4-dehydro-beta-D-glucosyl-[(1-&gt;4)-beta-D-glucosyl]n-1 + [(1-&gt;4)-beta-D-glucosyl]m + acceptor + H2O.</text>
        <dbReference type="EC" id="1.14.99.56"/>
    </reaction>
</comment>
<keyword evidence="20" id="KW-1185">Reference proteome</keyword>
<dbReference type="InterPro" id="IPR035971">
    <property type="entry name" value="CBD_sf"/>
</dbReference>
<dbReference type="PANTHER" id="PTHR33353">
    <property type="entry name" value="PUTATIVE (AFU_ORTHOLOGUE AFUA_1G12560)-RELATED"/>
    <property type="match status" value="1"/>
</dbReference>
<keyword evidence="10" id="KW-1015">Disulfide bond</keyword>
<dbReference type="InterPro" id="IPR005103">
    <property type="entry name" value="AA9_LPMO"/>
</dbReference>
<keyword evidence="12" id="KW-0624">Polysaccharide degradation</keyword>
<dbReference type="InterPro" id="IPR049892">
    <property type="entry name" value="AA9"/>
</dbReference>
<keyword evidence="6" id="KW-0136">Cellulose degradation</keyword>
<evidence type="ECO:0000313" key="19">
    <source>
        <dbReference type="EMBL" id="KAF7343861.1"/>
    </source>
</evidence>
<dbReference type="PROSITE" id="PS51164">
    <property type="entry name" value="CBM1_2"/>
    <property type="match status" value="1"/>
</dbReference>
<dbReference type="Gene3D" id="2.70.50.70">
    <property type="match status" value="1"/>
</dbReference>
<keyword evidence="9" id="KW-0503">Monooxygenase</keyword>
<feature type="chain" id="PRO_5034300613" description="lytic cellulose monooxygenase (C4-dehydrogenating)" evidence="17">
    <location>
        <begin position="18"/>
        <end position="339"/>
    </location>
</feature>
<dbReference type="InterPro" id="IPR000254">
    <property type="entry name" value="CBD"/>
</dbReference>
<dbReference type="CDD" id="cd21175">
    <property type="entry name" value="LPMO_AA9"/>
    <property type="match status" value="1"/>
</dbReference>
<feature type="signal peptide" evidence="17">
    <location>
        <begin position="1"/>
        <end position="17"/>
    </location>
</feature>
<proteinExistence type="inferred from homology"/>
<evidence type="ECO:0000313" key="20">
    <source>
        <dbReference type="Proteomes" id="UP000623467"/>
    </source>
</evidence>
<evidence type="ECO:0000256" key="9">
    <source>
        <dbReference type="ARBA" id="ARBA00023033"/>
    </source>
</evidence>
<gene>
    <name evidence="19" type="ORF">MSAN_01967400</name>
</gene>
<accession>A0A8H6XNV2</accession>
<evidence type="ECO:0000259" key="18">
    <source>
        <dbReference type="PROSITE" id="PS51164"/>
    </source>
</evidence>
<name>A0A8H6XNV2_9AGAR</name>
<evidence type="ECO:0000256" key="12">
    <source>
        <dbReference type="ARBA" id="ARBA00023326"/>
    </source>
</evidence>
<dbReference type="PANTHER" id="PTHR33353:SF10">
    <property type="entry name" value="ENDO-BETA-1,4-GLUCANASE D"/>
    <property type="match status" value="1"/>
</dbReference>
<keyword evidence="11" id="KW-0119">Carbohydrate metabolism</keyword>
<organism evidence="19 20">
    <name type="scientific">Mycena sanguinolenta</name>
    <dbReference type="NCBI Taxonomy" id="230812"/>
    <lineage>
        <taxon>Eukaryota</taxon>
        <taxon>Fungi</taxon>
        <taxon>Dikarya</taxon>
        <taxon>Basidiomycota</taxon>
        <taxon>Agaricomycotina</taxon>
        <taxon>Agaricomycetes</taxon>
        <taxon>Agaricomycetidae</taxon>
        <taxon>Agaricales</taxon>
        <taxon>Marasmiineae</taxon>
        <taxon>Mycenaceae</taxon>
        <taxon>Mycena</taxon>
    </lineage>
</organism>
<comment type="cofactor">
    <cofactor evidence="1">
        <name>Cu(2+)</name>
        <dbReference type="ChEBI" id="CHEBI:29036"/>
    </cofactor>
</comment>
<dbReference type="EC" id="1.14.99.56" evidence="15"/>
<dbReference type="AlphaFoldDB" id="A0A8H6XNV2"/>
<evidence type="ECO:0000256" key="14">
    <source>
        <dbReference type="ARBA" id="ARBA00045077"/>
    </source>
</evidence>
<evidence type="ECO:0000256" key="15">
    <source>
        <dbReference type="ARBA" id="ARBA00047174"/>
    </source>
</evidence>
<evidence type="ECO:0000256" key="6">
    <source>
        <dbReference type="ARBA" id="ARBA00023001"/>
    </source>
</evidence>
<evidence type="ECO:0000256" key="16">
    <source>
        <dbReference type="SAM" id="MobiDB-lite"/>
    </source>
</evidence>
<protein>
    <recommendedName>
        <fullName evidence="15">lytic cellulose monooxygenase (C4-dehydrogenating)</fullName>
        <ecNumber evidence="15">1.14.99.56</ecNumber>
    </recommendedName>
</protein>
<comment type="subcellular location">
    <subcellularLocation>
        <location evidence="2">Secreted</location>
    </subcellularLocation>
</comment>
<evidence type="ECO:0000256" key="13">
    <source>
        <dbReference type="ARBA" id="ARBA00044502"/>
    </source>
</evidence>
<keyword evidence="4" id="KW-0479">Metal-binding</keyword>
<evidence type="ECO:0000256" key="10">
    <source>
        <dbReference type="ARBA" id="ARBA00023157"/>
    </source>
</evidence>
<evidence type="ECO:0000256" key="17">
    <source>
        <dbReference type="SAM" id="SignalP"/>
    </source>
</evidence>
<reference evidence="19" key="1">
    <citation type="submission" date="2020-05" db="EMBL/GenBank/DDBJ databases">
        <title>Mycena genomes resolve the evolution of fungal bioluminescence.</title>
        <authorList>
            <person name="Tsai I.J."/>
        </authorList>
    </citation>
    <scope>NUCLEOTIDE SEQUENCE</scope>
    <source>
        <strain evidence="19">160909Yilan</strain>
    </source>
</reference>
<sequence length="339" mass="35477">MKFLSVLFAAWVVKVSAHYTLPALIAGGVDTAQWLYVRQTNNWETNDPVTDVTIDDIRCYTSTESDTSSTATVTAGSTIGFTAPITLYHPGVLNVYMAQAPAGTDVADWDGSGEVWFRIYQITADTDGGETITFPSQNLAQVTFPIPAETPSGQYLVRIEHIALHVANVYGGAQFYLSCAQIEVTNGGNGTPGPLVAFPGAYTGNEPGILINIYYPIPANYTQPGPPLWTGAGGSSPPVGTTSTVTSTKASTTTTISTTSTKASTTTVSTTTTSSTGSSTGTTAAEYGQCGGQGWTGELLLSFFGSQAPLIKNAPDTGPTACAAPYTCHVLNAYYSQCY</sequence>
<keyword evidence="7" id="KW-0560">Oxidoreductase</keyword>
<dbReference type="GO" id="GO:0046872">
    <property type="term" value="F:metal ion binding"/>
    <property type="evidence" value="ECO:0007669"/>
    <property type="project" value="UniProtKB-KW"/>
</dbReference>